<dbReference type="OMA" id="PYLTHHD"/>
<dbReference type="InterPro" id="IPR050529">
    <property type="entry name" value="CYP450_sterol_14alpha_dmase"/>
</dbReference>
<evidence type="ECO:0000256" key="5">
    <source>
        <dbReference type="ARBA" id="ARBA00023004"/>
    </source>
</evidence>
<dbReference type="AlphaFoldDB" id="R7YWD4"/>
<dbReference type="InterPro" id="IPR017972">
    <property type="entry name" value="Cyt_P450_CS"/>
</dbReference>
<dbReference type="GeneID" id="19902643"/>
<evidence type="ECO:0000256" key="7">
    <source>
        <dbReference type="RuleBase" id="RU000461"/>
    </source>
</evidence>
<dbReference type="eggNOG" id="KOG0684">
    <property type="taxonomic scope" value="Eukaryota"/>
</dbReference>
<dbReference type="InterPro" id="IPR001128">
    <property type="entry name" value="Cyt_P450"/>
</dbReference>
<dbReference type="EMBL" id="JH767578">
    <property type="protein sequence ID" value="EON66089.1"/>
    <property type="molecule type" value="Genomic_DNA"/>
</dbReference>
<dbReference type="PRINTS" id="PR00465">
    <property type="entry name" value="EP450IV"/>
</dbReference>
<evidence type="ECO:0000256" key="1">
    <source>
        <dbReference type="ARBA" id="ARBA00001971"/>
    </source>
</evidence>
<comment type="similarity">
    <text evidence="2 7">Belongs to the cytochrome P450 family.</text>
</comment>
<name>R7YWD4_CONA1</name>
<accession>R7YWD4</accession>
<evidence type="ECO:0000256" key="2">
    <source>
        <dbReference type="ARBA" id="ARBA00010617"/>
    </source>
</evidence>
<dbReference type="STRING" id="1168221.R7YWD4"/>
<feature type="binding site" description="axial binding residue" evidence="6">
    <location>
        <position position="419"/>
    </location>
    <ligand>
        <name>heme</name>
        <dbReference type="ChEBI" id="CHEBI:30413"/>
    </ligand>
    <ligandPart>
        <name>Fe</name>
        <dbReference type="ChEBI" id="CHEBI:18248"/>
    </ligandPart>
</feature>
<dbReference type="PANTHER" id="PTHR24304">
    <property type="entry name" value="CYTOCHROME P450 FAMILY 7"/>
    <property type="match status" value="1"/>
</dbReference>
<keyword evidence="3 6" id="KW-0349">Heme</keyword>
<protein>
    <recommendedName>
        <fullName evidence="10">Cytochrome P450</fullName>
    </recommendedName>
</protein>
<dbReference type="GO" id="GO:0016705">
    <property type="term" value="F:oxidoreductase activity, acting on paired donors, with incorporation or reduction of molecular oxygen"/>
    <property type="evidence" value="ECO:0007669"/>
    <property type="project" value="InterPro"/>
</dbReference>
<evidence type="ECO:0008006" key="10">
    <source>
        <dbReference type="Google" id="ProtNLM"/>
    </source>
</evidence>
<keyword evidence="7" id="KW-0560">Oxidoreductase</keyword>
<dbReference type="InterPro" id="IPR036396">
    <property type="entry name" value="Cyt_P450_sf"/>
</dbReference>
<keyword evidence="5 6" id="KW-0408">Iron</keyword>
<dbReference type="Proteomes" id="UP000016924">
    <property type="component" value="Unassembled WGS sequence"/>
</dbReference>
<evidence type="ECO:0000313" key="8">
    <source>
        <dbReference type="EMBL" id="EON66089.1"/>
    </source>
</evidence>
<dbReference type="SUPFAM" id="SSF48264">
    <property type="entry name" value="Cytochrome P450"/>
    <property type="match status" value="1"/>
</dbReference>
<dbReference type="GO" id="GO:0004497">
    <property type="term" value="F:monooxygenase activity"/>
    <property type="evidence" value="ECO:0007669"/>
    <property type="project" value="UniProtKB-KW"/>
</dbReference>
<dbReference type="RefSeq" id="XP_007781406.1">
    <property type="nucleotide sequence ID" value="XM_007783216.1"/>
</dbReference>
<organism evidence="8 9">
    <name type="scientific">Coniosporium apollinis (strain CBS 100218)</name>
    <name type="common">Rock-inhabiting black yeast</name>
    <dbReference type="NCBI Taxonomy" id="1168221"/>
    <lineage>
        <taxon>Eukaryota</taxon>
        <taxon>Fungi</taxon>
        <taxon>Dikarya</taxon>
        <taxon>Ascomycota</taxon>
        <taxon>Pezizomycotina</taxon>
        <taxon>Dothideomycetes</taxon>
        <taxon>Dothideomycetes incertae sedis</taxon>
        <taxon>Coniosporium</taxon>
    </lineage>
</organism>
<keyword evidence="4 6" id="KW-0479">Metal-binding</keyword>
<keyword evidence="9" id="KW-1185">Reference proteome</keyword>
<dbReference type="HOGENOM" id="CLU_045283_0_0_1"/>
<dbReference type="PROSITE" id="PS00086">
    <property type="entry name" value="CYTOCHROME_P450"/>
    <property type="match status" value="1"/>
</dbReference>
<proteinExistence type="inferred from homology"/>
<gene>
    <name evidence="8" type="ORF">W97_05332</name>
</gene>
<keyword evidence="7" id="KW-0503">Monooxygenase</keyword>
<comment type="cofactor">
    <cofactor evidence="1 6">
        <name>heme</name>
        <dbReference type="ChEBI" id="CHEBI:30413"/>
    </cofactor>
</comment>
<reference evidence="9" key="1">
    <citation type="submission" date="2012-06" db="EMBL/GenBank/DDBJ databases">
        <title>The genome sequence of Coniosporium apollinis CBS 100218.</title>
        <authorList>
            <consortium name="The Broad Institute Genome Sequencing Platform"/>
            <person name="Cuomo C."/>
            <person name="Gorbushina A."/>
            <person name="Noack S."/>
            <person name="Walker B."/>
            <person name="Young S.K."/>
            <person name="Zeng Q."/>
            <person name="Gargeya S."/>
            <person name="Fitzgerald M."/>
            <person name="Haas B."/>
            <person name="Abouelleil A."/>
            <person name="Alvarado L."/>
            <person name="Arachchi H.M."/>
            <person name="Berlin A.M."/>
            <person name="Chapman S.B."/>
            <person name="Goldberg J."/>
            <person name="Griggs A."/>
            <person name="Gujja S."/>
            <person name="Hansen M."/>
            <person name="Howarth C."/>
            <person name="Imamovic A."/>
            <person name="Larimer J."/>
            <person name="McCowan C."/>
            <person name="Montmayeur A."/>
            <person name="Murphy C."/>
            <person name="Neiman D."/>
            <person name="Pearson M."/>
            <person name="Priest M."/>
            <person name="Roberts A."/>
            <person name="Saif S."/>
            <person name="Shea T."/>
            <person name="Sisk P."/>
            <person name="Sykes S."/>
            <person name="Wortman J."/>
            <person name="Nusbaum C."/>
            <person name="Birren B."/>
        </authorList>
    </citation>
    <scope>NUCLEOTIDE SEQUENCE [LARGE SCALE GENOMIC DNA]</scope>
    <source>
        <strain evidence="9">CBS 100218</strain>
    </source>
</reference>
<evidence type="ECO:0000256" key="3">
    <source>
        <dbReference type="ARBA" id="ARBA00022617"/>
    </source>
</evidence>
<dbReference type="OrthoDB" id="1844152at2759"/>
<dbReference type="PANTHER" id="PTHR24304:SF2">
    <property type="entry name" value="24-HYDROXYCHOLESTEROL 7-ALPHA-HYDROXYLASE"/>
    <property type="match status" value="1"/>
</dbReference>
<dbReference type="Gene3D" id="1.10.630.10">
    <property type="entry name" value="Cytochrome P450"/>
    <property type="match status" value="1"/>
</dbReference>
<dbReference type="Pfam" id="PF00067">
    <property type="entry name" value="p450"/>
    <property type="match status" value="1"/>
</dbReference>
<dbReference type="InterPro" id="IPR002403">
    <property type="entry name" value="Cyt_P450_E_grp-IV"/>
</dbReference>
<sequence length="480" mass="53587">MLVPPAILALVAAAVFITLLAARIRRQLSLVPSPRLGGPVLGNATAYATDPAAAIQAADVQCGPVFSIQMLFTQNIWLRSNVLNKFYVNVKEDAWSFGWGMNLFLHPVVAPGYWDHLRTLVGSLNRCINRSEALDSYAAIARDEAVTGFAQWAQTNDTALFESASVLAHKVIVRCLMGPDFYHHNVYELSDLLHKVEADIGSIFNFVLPHWVPHPAAKRLWKARDRMQDIFRERLRERASDPNRWADSEDYVSHTLRDRLTVHLTEFFPAHHTLLMFAAHTSTVASISWTIAEACLLKQCLIRSPERLAILRKELLESPSVHSSPLLHACLKETSRHYSGINMLRLARSPVTIPDSNVVVPVGAVVSISPYLTHHDARNYYRATEWFPERWLEGGEQFRPAKSADEVTYLGFGAGSHRCPGEKMAGTIAREVVGELVRNYDFGWAASGPPKDFGALDFTKIGSPWLKGDAHVRITPIAKQ</sequence>
<evidence type="ECO:0000313" key="9">
    <source>
        <dbReference type="Proteomes" id="UP000016924"/>
    </source>
</evidence>
<dbReference type="GO" id="GO:0020037">
    <property type="term" value="F:heme binding"/>
    <property type="evidence" value="ECO:0007669"/>
    <property type="project" value="InterPro"/>
</dbReference>
<evidence type="ECO:0000256" key="4">
    <source>
        <dbReference type="ARBA" id="ARBA00022723"/>
    </source>
</evidence>
<evidence type="ECO:0000256" key="6">
    <source>
        <dbReference type="PIRSR" id="PIRSR602403-1"/>
    </source>
</evidence>
<dbReference type="GO" id="GO:0005506">
    <property type="term" value="F:iron ion binding"/>
    <property type="evidence" value="ECO:0007669"/>
    <property type="project" value="InterPro"/>
</dbReference>